<proteinExistence type="inferred from homology"/>
<keyword evidence="4 5" id="KW-0234">DNA repair</keyword>
<dbReference type="EMBL" id="AP023415">
    <property type="protein sequence ID" value="BCK78228.1"/>
    <property type="molecule type" value="Genomic_DNA"/>
</dbReference>
<evidence type="ECO:0000256" key="4">
    <source>
        <dbReference type="ARBA" id="ARBA00023204"/>
    </source>
</evidence>
<dbReference type="PANTHER" id="PTHR10429">
    <property type="entry name" value="DNA-3-METHYLADENINE GLYCOSYLASE"/>
    <property type="match status" value="1"/>
</dbReference>
<dbReference type="Proteomes" id="UP000681343">
    <property type="component" value="Chromosome"/>
</dbReference>
<name>A0A810PN74_9FIRM</name>
<accession>A0A810PN74</accession>
<gene>
    <name evidence="6" type="ORF">MM35RIKEN_04200</name>
</gene>
<dbReference type="InterPro" id="IPR003180">
    <property type="entry name" value="MPG"/>
</dbReference>
<dbReference type="GO" id="GO:0006284">
    <property type="term" value="P:base-excision repair"/>
    <property type="evidence" value="ECO:0007669"/>
    <property type="project" value="InterPro"/>
</dbReference>
<evidence type="ECO:0000256" key="5">
    <source>
        <dbReference type="HAMAP-Rule" id="MF_00527"/>
    </source>
</evidence>
<dbReference type="HAMAP" id="MF_00527">
    <property type="entry name" value="3MGH"/>
    <property type="match status" value="1"/>
</dbReference>
<dbReference type="GO" id="GO:0003677">
    <property type="term" value="F:DNA binding"/>
    <property type="evidence" value="ECO:0007669"/>
    <property type="project" value="InterPro"/>
</dbReference>
<organism evidence="6 7">
    <name type="scientific">Vescimonas fastidiosa</name>
    <dbReference type="NCBI Taxonomy" id="2714353"/>
    <lineage>
        <taxon>Bacteria</taxon>
        <taxon>Bacillati</taxon>
        <taxon>Bacillota</taxon>
        <taxon>Clostridia</taxon>
        <taxon>Eubacteriales</taxon>
        <taxon>Oscillospiraceae</taxon>
        <taxon>Vescimonas</taxon>
    </lineage>
</organism>
<protein>
    <recommendedName>
        <fullName evidence="5">Putative 3-methyladenine DNA glycosylase</fullName>
        <ecNumber evidence="5">3.2.2.-</ecNumber>
    </recommendedName>
</protein>
<keyword evidence="2 5" id="KW-0227">DNA damage</keyword>
<keyword evidence="3 5" id="KW-0378">Hydrolase</keyword>
<comment type="similarity">
    <text evidence="1 5">Belongs to the DNA glycosylase MPG family.</text>
</comment>
<dbReference type="InterPro" id="IPR011034">
    <property type="entry name" value="Formyl_transferase-like_C_sf"/>
</dbReference>
<keyword evidence="7" id="KW-1185">Reference proteome</keyword>
<dbReference type="SUPFAM" id="SSF50486">
    <property type="entry name" value="FMT C-terminal domain-like"/>
    <property type="match status" value="1"/>
</dbReference>
<evidence type="ECO:0000256" key="2">
    <source>
        <dbReference type="ARBA" id="ARBA00022763"/>
    </source>
</evidence>
<evidence type="ECO:0000313" key="7">
    <source>
        <dbReference type="Proteomes" id="UP000681343"/>
    </source>
</evidence>
<dbReference type="RefSeq" id="WP_212818851.1">
    <property type="nucleotide sequence ID" value="NZ_AP023415.1"/>
</dbReference>
<dbReference type="Pfam" id="PF02245">
    <property type="entry name" value="Pur_DNA_glyco"/>
    <property type="match status" value="1"/>
</dbReference>
<dbReference type="EC" id="3.2.2.-" evidence="5"/>
<dbReference type="NCBIfam" id="TIGR00567">
    <property type="entry name" value="3mg"/>
    <property type="match status" value="1"/>
</dbReference>
<dbReference type="CDD" id="cd00540">
    <property type="entry name" value="AAG"/>
    <property type="match status" value="1"/>
</dbReference>
<reference evidence="6" key="1">
    <citation type="submission" date="2020-09" db="EMBL/GenBank/DDBJ databases">
        <title>New species isolated from human feces.</title>
        <authorList>
            <person name="Kitahara M."/>
            <person name="Shigeno Y."/>
            <person name="Shime M."/>
            <person name="Matsumoto Y."/>
            <person name="Nakamura S."/>
            <person name="Motooka D."/>
            <person name="Fukuoka S."/>
            <person name="Nishikawa H."/>
            <person name="Benno Y."/>
        </authorList>
    </citation>
    <scope>NUCLEOTIDE SEQUENCE</scope>
    <source>
        <strain evidence="6">MM35</strain>
    </source>
</reference>
<dbReference type="Gene3D" id="3.10.300.10">
    <property type="entry name" value="Methylpurine-DNA glycosylase (MPG)"/>
    <property type="match status" value="1"/>
</dbReference>
<dbReference type="PANTHER" id="PTHR10429:SF0">
    <property type="entry name" value="DNA-3-METHYLADENINE GLYCOSYLASE"/>
    <property type="match status" value="1"/>
</dbReference>
<dbReference type="AlphaFoldDB" id="A0A810PN74"/>
<evidence type="ECO:0000313" key="6">
    <source>
        <dbReference type="EMBL" id="BCK78228.1"/>
    </source>
</evidence>
<dbReference type="KEGG" id="vfa:MM35RIKEN_04200"/>
<dbReference type="InterPro" id="IPR036995">
    <property type="entry name" value="MPG_sf"/>
</dbReference>
<dbReference type="FunFam" id="3.10.300.10:FF:000001">
    <property type="entry name" value="Putative 3-methyladenine DNA glycosylase"/>
    <property type="match status" value="1"/>
</dbReference>
<evidence type="ECO:0000256" key="1">
    <source>
        <dbReference type="ARBA" id="ARBA00009232"/>
    </source>
</evidence>
<evidence type="ECO:0000256" key="3">
    <source>
        <dbReference type="ARBA" id="ARBA00022801"/>
    </source>
</evidence>
<sequence length="209" mass="23221">MSKLLRDFYSGDTVSIAQALPGRYLVRMWDGQPLVARITETEAYVGAIDKAAHAYGYHKTPRNATMFGPPGHAYIYLIYGMHCCLNFVTEPEGEPSAVLLRGLEAVYGAEQMSLLRYGKPLTQLTAYQRKNFLNGPGKCCRALDLTRAENGLGLTADTLFLCDGPEDVGLPPVDAGSYILRTGKRIGIDYAEEAVDFPWRFWLERTNLC</sequence>
<dbReference type="GO" id="GO:0003905">
    <property type="term" value="F:alkylbase DNA N-glycosylase activity"/>
    <property type="evidence" value="ECO:0007669"/>
    <property type="project" value="InterPro"/>
</dbReference>